<comment type="caution">
    <text evidence="1">The sequence shown here is derived from an EMBL/GenBank/DDBJ whole genome shotgun (WGS) entry which is preliminary data.</text>
</comment>
<gene>
    <name evidence="1" type="ORF">OUZ56_013231</name>
</gene>
<evidence type="ECO:0000313" key="1">
    <source>
        <dbReference type="EMBL" id="KAK4008075.1"/>
    </source>
</evidence>
<evidence type="ECO:0000313" key="2">
    <source>
        <dbReference type="Proteomes" id="UP001234178"/>
    </source>
</evidence>
<reference evidence="1 2" key="1">
    <citation type="journal article" date="2023" name="Nucleic Acids Res.">
        <title>The hologenome of Daphnia magna reveals possible DNA methylation and microbiome-mediated evolution of the host genome.</title>
        <authorList>
            <person name="Chaturvedi A."/>
            <person name="Li X."/>
            <person name="Dhandapani V."/>
            <person name="Marshall H."/>
            <person name="Kissane S."/>
            <person name="Cuenca-Cambronero M."/>
            <person name="Asole G."/>
            <person name="Calvet F."/>
            <person name="Ruiz-Romero M."/>
            <person name="Marangio P."/>
            <person name="Guigo R."/>
            <person name="Rago D."/>
            <person name="Mirbahai L."/>
            <person name="Eastwood N."/>
            <person name="Colbourne J.K."/>
            <person name="Zhou J."/>
            <person name="Mallon E."/>
            <person name="Orsini L."/>
        </authorList>
    </citation>
    <scope>NUCLEOTIDE SEQUENCE [LARGE SCALE GENOMIC DNA]</scope>
    <source>
        <strain evidence="1">LRV0_1</strain>
    </source>
</reference>
<name>A0ABQ9Z5D1_9CRUS</name>
<organism evidence="1 2">
    <name type="scientific">Daphnia magna</name>
    <dbReference type="NCBI Taxonomy" id="35525"/>
    <lineage>
        <taxon>Eukaryota</taxon>
        <taxon>Metazoa</taxon>
        <taxon>Ecdysozoa</taxon>
        <taxon>Arthropoda</taxon>
        <taxon>Crustacea</taxon>
        <taxon>Branchiopoda</taxon>
        <taxon>Diplostraca</taxon>
        <taxon>Cladocera</taxon>
        <taxon>Anomopoda</taxon>
        <taxon>Daphniidae</taxon>
        <taxon>Daphnia</taxon>
    </lineage>
</organism>
<dbReference type="Proteomes" id="UP001234178">
    <property type="component" value="Unassembled WGS sequence"/>
</dbReference>
<accession>A0ABQ9Z5D1</accession>
<sequence length="76" mass="8523">MRRVRGAGNKERQIAGKNTVRWGGHGIILAVYTSFHDEHVNTQATLNFEGWTEGKRMTDDVPARLVETWKKVGGVS</sequence>
<proteinExistence type="predicted"/>
<protein>
    <submittedName>
        <fullName evidence="1">Uncharacterized protein</fullName>
    </submittedName>
</protein>
<dbReference type="EMBL" id="JAOYFB010000002">
    <property type="protein sequence ID" value="KAK4008075.1"/>
    <property type="molecule type" value="Genomic_DNA"/>
</dbReference>
<keyword evidence="2" id="KW-1185">Reference proteome</keyword>